<gene>
    <name evidence="16" type="ORF">TCNE_LOCUS7303</name>
</gene>
<organism evidence="17 18">
    <name type="scientific">Toxocara canis</name>
    <name type="common">Canine roundworm</name>
    <dbReference type="NCBI Taxonomy" id="6265"/>
    <lineage>
        <taxon>Eukaryota</taxon>
        <taxon>Metazoa</taxon>
        <taxon>Ecdysozoa</taxon>
        <taxon>Nematoda</taxon>
        <taxon>Chromadorea</taxon>
        <taxon>Rhabditida</taxon>
        <taxon>Spirurina</taxon>
        <taxon>Ascaridomorpha</taxon>
        <taxon>Ascaridoidea</taxon>
        <taxon>Toxocaridae</taxon>
        <taxon>Toxocara</taxon>
    </lineage>
</organism>
<keyword evidence="10" id="KW-0234">DNA repair</keyword>
<dbReference type="GO" id="GO:0005634">
    <property type="term" value="C:nucleus"/>
    <property type="evidence" value="ECO:0007669"/>
    <property type="project" value="UniProtKB-SubCell"/>
</dbReference>
<evidence type="ECO:0000313" key="17">
    <source>
        <dbReference type="Proteomes" id="UP000050794"/>
    </source>
</evidence>
<keyword evidence="5" id="KW-0808">Transferase</keyword>
<dbReference type="WBParaSite" id="TCNE_0000730301-mRNA-1">
    <property type="protein sequence ID" value="TCNE_0000730301-mRNA-1"/>
    <property type="gene ID" value="TCNE_0000730301"/>
</dbReference>
<dbReference type="Pfam" id="PF25030">
    <property type="entry name" value="M-HEAT_ATR"/>
    <property type="match status" value="1"/>
</dbReference>
<dbReference type="PANTHER" id="PTHR11139:SF69">
    <property type="entry name" value="SERINE_THREONINE-PROTEIN KINASE ATR"/>
    <property type="match status" value="1"/>
</dbReference>
<dbReference type="InterPro" id="IPR057564">
    <property type="entry name" value="HEAT_ATR"/>
</dbReference>
<evidence type="ECO:0000256" key="10">
    <source>
        <dbReference type="ARBA" id="ARBA00023204"/>
    </source>
</evidence>
<feature type="domain" description="FATC" evidence="15">
    <location>
        <begin position="2486"/>
        <end position="2521"/>
    </location>
</feature>
<evidence type="ECO:0000256" key="11">
    <source>
        <dbReference type="ARBA" id="ARBA00023242"/>
    </source>
</evidence>
<feature type="domain" description="PI3K/PI4K catalytic" evidence="13">
    <location>
        <begin position="2185"/>
        <end position="2470"/>
    </location>
</feature>
<feature type="domain" description="FAT" evidence="14">
    <location>
        <begin position="1505"/>
        <end position="2042"/>
    </location>
</feature>
<dbReference type="InterPro" id="IPR056802">
    <property type="entry name" value="ATR-like_M-HEAT"/>
</dbReference>
<dbReference type="InterPro" id="IPR000403">
    <property type="entry name" value="PI3/4_kinase_cat_dom"/>
</dbReference>
<dbReference type="InterPro" id="IPR003151">
    <property type="entry name" value="PIK-rel_kinase_FAT"/>
</dbReference>
<dbReference type="EC" id="2.7.11.1" evidence="3"/>
<evidence type="ECO:0000256" key="1">
    <source>
        <dbReference type="ARBA" id="ARBA00004123"/>
    </source>
</evidence>
<dbReference type="PROSITE" id="PS50290">
    <property type="entry name" value="PI3_4_KINASE_3"/>
    <property type="match status" value="1"/>
</dbReference>
<dbReference type="PROSITE" id="PS51190">
    <property type="entry name" value="FATC"/>
    <property type="match status" value="1"/>
</dbReference>
<evidence type="ECO:0000256" key="4">
    <source>
        <dbReference type="ARBA" id="ARBA00022527"/>
    </source>
</evidence>
<evidence type="ECO:0000256" key="12">
    <source>
        <dbReference type="ARBA" id="ARBA00024420"/>
    </source>
</evidence>
<reference evidence="16 17" key="2">
    <citation type="submission" date="2018-11" db="EMBL/GenBank/DDBJ databases">
        <authorList>
            <consortium name="Pathogen Informatics"/>
        </authorList>
    </citation>
    <scope>NUCLEOTIDE SEQUENCE [LARGE SCALE GENOMIC DNA]</scope>
</reference>
<dbReference type="InterPro" id="IPR016024">
    <property type="entry name" value="ARM-type_fold"/>
</dbReference>
<dbReference type="GO" id="GO:0006281">
    <property type="term" value="P:DNA repair"/>
    <property type="evidence" value="ECO:0007669"/>
    <property type="project" value="UniProtKB-KW"/>
</dbReference>
<evidence type="ECO:0000259" key="13">
    <source>
        <dbReference type="PROSITE" id="PS50290"/>
    </source>
</evidence>
<keyword evidence="9" id="KW-0067">ATP-binding</keyword>
<keyword evidence="17" id="KW-1185">Reference proteome</keyword>
<evidence type="ECO:0000256" key="9">
    <source>
        <dbReference type="ARBA" id="ARBA00022840"/>
    </source>
</evidence>
<keyword evidence="7" id="KW-0227">DNA damage</keyword>
<evidence type="ECO:0000256" key="7">
    <source>
        <dbReference type="ARBA" id="ARBA00022763"/>
    </source>
</evidence>
<comment type="similarity">
    <text evidence="2">Belongs to the PI3/PI4-kinase family. ATM subfamily.</text>
</comment>
<dbReference type="Gene3D" id="1.10.1070.11">
    <property type="entry name" value="Phosphatidylinositol 3-/4-kinase, catalytic domain"/>
    <property type="match status" value="1"/>
</dbReference>
<dbReference type="Gene3D" id="3.30.1010.10">
    <property type="entry name" value="Phosphatidylinositol 3-kinase Catalytic Subunit, Chain A, domain 4"/>
    <property type="match status" value="1"/>
</dbReference>
<dbReference type="SUPFAM" id="SSF56112">
    <property type="entry name" value="Protein kinase-like (PK-like)"/>
    <property type="match status" value="1"/>
</dbReference>
<protein>
    <recommendedName>
        <fullName evidence="12">Serine/threonine-protein kinase ATR</fullName>
        <ecNumber evidence="3">2.7.11.1</ecNumber>
    </recommendedName>
</protein>
<dbReference type="GO" id="GO:0004674">
    <property type="term" value="F:protein serine/threonine kinase activity"/>
    <property type="evidence" value="ECO:0007669"/>
    <property type="project" value="UniProtKB-KW"/>
</dbReference>
<keyword evidence="6" id="KW-0547">Nucleotide-binding</keyword>
<evidence type="ECO:0000256" key="5">
    <source>
        <dbReference type="ARBA" id="ARBA00022679"/>
    </source>
</evidence>
<dbReference type="InterPro" id="IPR011009">
    <property type="entry name" value="Kinase-like_dom_sf"/>
</dbReference>
<keyword evidence="4" id="KW-0723">Serine/threonine-protein kinase</keyword>
<keyword evidence="11" id="KW-0539">Nucleus</keyword>
<dbReference type="InterPro" id="IPR014009">
    <property type="entry name" value="PIK_FAT"/>
</dbReference>
<evidence type="ECO:0000256" key="8">
    <source>
        <dbReference type="ARBA" id="ARBA00022777"/>
    </source>
</evidence>
<dbReference type="GO" id="GO:0000723">
    <property type="term" value="P:telomere maintenance"/>
    <property type="evidence" value="ECO:0007669"/>
    <property type="project" value="TreeGrafter"/>
</dbReference>
<dbReference type="CDD" id="cd00892">
    <property type="entry name" value="PIKKc_ATR"/>
    <property type="match status" value="1"/>
</dbReference>
<keyword evidence="8" id="KW-0418">Kinase</keyword>
<dbReference type="Pfam" id="PF02259">
    <property type="entry name" value="FAT"/>
    <property type="match status" value="1"/>
</dbReference>
<evidence type="ECO:0000313" key="16">
    <source>
        <dbReference type="EMBL" id="VDM38624.1"/>
    </source>
</evidence>
<dbReference type="InterPro" id="IPR003152">
    <property type="entry name" value="FATC_dom"/>
</dbReference>
<comment type="subcellular location">
    <subcellularLocation>
        <location evidence="1">Nucleus</location>
    </subcellularLocation>
</comment>
<evidence type="ECO:0000256" key="2">
    <source>
        <dbReference type="ARBA" id="ARBA00010769"/>
    </source>
</evidence>
<evidence type="ECO:0000256" key="3">
    <source>
        <dbReference type="ARBA" id="ARBA00012513"/>
    </source>
</evidence>
<accession>A0A183UFN3</accession>
<dbReference type="EMBL" id="UYWY01019655">
    <property type="protein sequence ID" value="VDM38624.1"/>
    <property type="molecule type" value="Genomic_DNA"/>
</dbReference>
<dbReference type="InterPro" id="IPR036940">
    <property type="entry name" value="PI3/4_kinase_cat_sf"/>
</dbReference>
<evidence type="ECO:0000256" key="6">
    <source>
        <dbReference type="ARBA" id="ARBA00022741"/>
    </source>
</evidence>
<dbReference type="SMART" id="SM00146">
    <property type="entry name" value="PI3Kc"/>
    <property type="match status" value="1"/>
</dbReference>
<dbReference type="GO" id="GO:0005694">
    <property type="term" value="C:chromosome"/>
    <property type="evidence" value="ECO:0007669"/>
    <property type="project" value="TreeGrafter"/>
</dbReference>
<evidence type="ECO:0000313" key="18">
    <source>
        <dbReference type="WBParaSite" id="TCNE_0000730301-mRNA-1"/>
    </source>
</evidence>
<dbReference type="Pfam" id="PF00454">
    <property type="entry name" value="PI3_PI4_kinase"/>
    <property type="match status" value="1"/>
</dbReference>
<dbReference type="PANTHER" id="PTHR11139">
    <property type="entry name" value="ATAXIA TELANGIECTASIA MUTATED ATM -RELATED"/>
    <property type="match status" value="1"/>
</dbReference>
<dbReference type="InterPro" id="IPR050517">
    <property type="entry name" value="DDR_Repair_Kinase"/>
</dbReference>
<proteinExistence type="inferred from homology"/>
<evidence type="ECO:0000259" key="15">
    <source>
        <dbReference type="PROSITE" id="PS51190"/>
    </source>
</evidence>
<dbReference type="Pfam" id="PF23593">
    <property type="entry name" value="HEAT_ATR"/>
    <property type="match status" value="1"/>
</dbReference>
<dbReference type="PROSITE" id="PS51189">
    <property type="entry name" value="FAT"/>
    <property type="match status" value="1"/>
</dbReference>
<dbReference type="GO" id="GO:0000077">
    <property type="term" value="P:DNA damage checkpoint signaling"/>
    <property type="evidence" value="ECO:0007669"/>
    <property type="project" value="TreeGrafter"/>
</dbReference>
<dbReference type="Proteomes" id="UP000050794">
    <property type="component" value="Unassembled WGS sequence"/>
</dbReference>
<sequence length="2605" mass="293967">MESEEDPDESFNFIATLFDRLLADVSSKKKPKPPKSFLDENTYMLCKVVDYELGESALTNALEGDDLEHLRLLPQLFDNYLRIHPGTLPTEVIIWTISKILLMLSSPMLYDRLGGLYQEHLIALCQYLSAEAKNFLLKQTIVALCEITKGSENVCLKACEGGNEAAGEVKCPKGSIKLVPVTIAISELNENRSLLQNCLLDLIQHGGFDLNYLDECHLLQVAWRALLPLIETSAPTLKNKCILAVQRLVSLDLCNRFMAEALLRRLMAIENRLIEVIDADEDVVRLEESLATCQQTFASCLRKFATLRTFEDLGLENLIEWAVLLLEICRKQPLPKERLINFLAALCSILSRLNGVDEGFLDGIAQLANDITLIVQTLVVRNVVISVGQLADLFSFIFTVDKWTSSGVSGQEVVRIVCNAKEKFVGTEVVKAIRVQQLIISAVKRAKNGEAVLLQIIPHSDELLQVLKTVSTMESDGDEVLLSLIELISTLIDCAEQEQINWIALLSLPWLTEPIDCSRHKRSIPLLAEIRRLVAASAKSCSWFCIASVEVKRSTISAIARMQCTSEWRRIIFTYALESLDVKLQRAALEHFANFVHSTDIYAFNILLDKILFLATSAIRRDGGAEICATVLKAVAISLCTVDTKKMLAEGEVCSVCSQEVVTTQKMKMDPSKLLYLFETVACYEDKELRLAYCAALQSTLKHVQFHSKDTLESAVQKSLVLMGDLDEDVRADYELCFKQIIHMQWNKLYSDIGIKLSDLEVEGKQIAHLQYTLTCAQHAADADLANNCFVKIILLAVHSSSPNAISAARKLIQSELAKSEPTITPQQLFLRKKAQICKYLARNLVTITYNNGSVQRDEVHLDGDVVKRLKDEAQEAFAVMAELFGYQREDGWLSDASGELVPSVILAKGAFPEAIVGVLEKVLEMRRLRASALISECFPSLLIHLISSKSSSEIIRKTFRFIEHFTQGECTWLDLMSSKVYGCTVIVLQHLSMNENLCMDNLKRLHRIANGEDAPFVFTNFIEQRYLGVLLHFRPAFTDDHFYSERALIASSLCCMMRKIYEEGTNFLDTTATKMLAVLRVLTPLGELSIEPWKTFVETLSDEALLGLLPQILVSIAPLLKFSEARSILSFIFTTKRLQLSSNLEFERISLMLWNNPKVHINEFLSSEHKSAPLSKVLGACASLLKESNEEVSELVLHKVFSVLEGTCWDDDRSFDNIAAQLVPSLLHTIRNSVSAECRRLACLVFGRLGAIDPGRIGLSSSNSALQIDRRSAEIVFVDGRDPFYVEVLERAATAFSGILDASAQELCSYSIQMVLRELVGRNSENGEAIWNSLSERCRKEVHMLRSSSFTRKGPPNELPSQRPLMNVATDCMSWMSLWYLTSTRKIRDARLKKLFDSLSGVVESDAVFARFILPQLMLQGIVEHNLQVIAECEAEMRAVLQRALLEDGWPRLAAHVIFSITDCLERYAISRSINRIPTDMVLKRTRELLTRVLNERLPDGTLLAVTAAERCHCPARALRWCEQYAINQDGTGRNVFDKSQYYSLQRIYSQLDDLDGILGAFETIKLNSTPTTNEFILAFEANGDYSEALPLYQQSREQKIPLIKCMLRLNQPFVALSTAEAMLQAEEDPAILEAAWHLHEWSLLNKLVDKYATTSSWGATNASILCSLKHKDEVSMNTRIEGARARLVDSLTAMTIEDSDTYAQAYKYITQLHILDEIEEAKDVLCSFKGEQLTSERLIAVLSKWQKRSACVMQCTGVLEPVFTVRRELLRLTESNLAQTPICELLLHSCRMSRLAGHLQIAWAYLVEAKALNVNQFEVAMEEARFLFEKGNQTQAIGILSNLLDERFSRKVQQLQHVIDEQKKNVNISFAGLREVLRDEPKEEKDNFVKVQLLLADYSLRAGACSFSDLYSKYNALPYVADPSEDLYYRVAIFLDNYLYSKNEEEESSVTTKKPLNLGLPSASRTISNNEKEIGEMNSLMRGAFSRLDHYMFYTAFAQLISRIIHPNEDVFDTLKNILAELLVEYPHQCLWQSIAVYRSDQKKQELRFSRCRTVYEIAKRKDRSGQLKTLIAQYEYAAAAFIKVAEDSYPTGTHSSFSQKYAFLANFFKTGIMDQCVKISSKCESTVSRPLVVVPLREMIEHALPVPIPNSLSQYPVGETPTEKQDTDIGDPSFSNIYIDSIEEQFIVMRSMVRPKKITLVASDGKRYSLMCKAKDELRKDCRLMDINRDAGGLIEWIPNLQTYRGVLEPLMTEKCSNVMSDKEWFSNWIPHGTDEQKYERLVTEYFSRHPVVMAEWFRRNFPDPCKWYAARLAFTHTSAVMSMVGFVLGLGDRHGENLLIDVTNGDAIHVDFNLLFNKGELLAVPEVVPFRLTRNIVNGFGVTGVEGAFRRSCESTMRVLRENEAVLLTVLQTFVHDPLLEWVHSEVRAQQLKQRQGGHGVGLKPCSSMAQQQAQEAIEMIRSRLRGNIVSPIIYRNTFDSLPMSVEGQVGKLIQLASDERVLAKMLRKVCKWTPASYLLLEVHVHLSDKIMLHCSGCSSARFNSELDLHGWCGFYLFVLTCRGLNTMNICHCNETVKVGIVLADIRLQCWGRCVCDPSAC</sequence>
<dbReference type="GO" id="GO:0005524">
    <property type="term" value="F:ATP binding"/>
    <property type="evidence" value="ECO:0007669"/>
    <property type="project" value="UniProtKB-KW"/>
</dbReference>
<evidence type="ECO:0000259" key="14">
    <source>
        <dbReference type="PROSITE" id="PS51189"/>
    </source>
</evidence>
<reference evidence="18" key="1">
    <citation type="submission" date="2016-06" db="UniProtKB">
        <authorList>
            <consortium name="WormBaseParasite"/>
        </authorList>
    </citation>
    <scope>IDENTIFICATION</scope>
</reference>
<name>A0A183UFN3_TOXCA</name>
<dbReference type="SUPFAM" id="SSF48371">
    <property type="entry name" value="ARM repeat"/>
    <property type="match status" value="2"/>
</dbReference>
<dbReference type="InterPro" id="IPR018936">
    <property type="entry name" value="PI3/4_kinase_CS"/>
</dbReference>
<dbReference type="PROSITE" id="PS00916">
    <property type="entry name" value="PI3_4_KINASE_2"/>
    <property type="match status" value="1"/>
</dbReference>